<comment type="caution">
    <text evidence="1">The sequence shown here is derived from an EMBL/GenBank/DDBJ whole genome shotgun (WGS) entry which is preliminary data.</text>
</comment>
<keyword evidence="2" id="KW-1185">Reference proteome</keyword>
<protein>
    <submittedName>
        <fullName evidence="1">Uncharacterized protein</fullName>
    </submittedName>
</protein>
<reference evidence="1 2" key="1">
    <citation type="submission" date="2019-03" db="EMBL/GenBank/DDBJ databases">
        <title>Genomic Encyclopedia of Type Strains, Phase IV (KMG-IV): sequencing the most valuable type-strain genomes for metagenomic binning, comparative biology and taxonomic classification.</title>
        <authorList>
            <person name="Goeker M."/>
        </authorList>
    </citation>
    <scope>NUCLEOTIDE SEQUENCE [LARGE SCALE GENOMIC DNA]</scope>
    <source>
        <strain evidence="1 2">DSM 44496</strain>
    </source>
</reference>
<gene>
    <name evidence="1" type="ORF">DFR75_112172</name>
</gene>
<dbReference type="RefSeq" id="WP_067496645.1">
    <property type="nucleotide sequence ID" value="NZ_SNXK01000012.1"/>
</dbReference>
<dbReference type="Proteomes" id="UP000295087">
    <property type="component" value="Unassembled WGS sequence"/>
</dbReference>
<name>A0A4R6NZC2_NOCIG</name>
<dbReference type="EMBL" id="SNXK01000012">
    <property type="protein sequence ID" value="TDP29903.1"/>
    <property type="molecule type" value="Genomic_DNA"/>
</dbReference>
<accession>A0A4R6NZC2</accession>
<sequence length="140" mass="15355">MSHPDSFEFTPLVANTEIAPHAASYGIVVHPPEGVYSYWPADGQIWKSIGHITVDTAGRIELWPFCGLSDAEATALDDCGVDAIAHPPNEISAWRRGGDGRWHCDVSILPHTGDPFAEQVRACERLVIRRPQRLQMQGAA</sequence>
<proteinExistence type="predicted"/>
<evidence type="ECO:0000313" key="2">
    <source>
        <dbReference type="Proteomes" id="UP000295087"/>
    </source>
</evidence>
<evidence type="ECO:0000313" key="1">
    <source>
        <dbReference type="EMBL" id="TDP29903.1"/>
    </source>
</evidence>
<dbReference type="AlphaFoldDB" id="A0A4R6NZC2"/>
<organism evidence="1 2">
    <name type="scientific">Nocardia ignorata</name>
    <dbReference type="NCBI Taxonomy" id="145285"/>
    <lineage>
        <taxon>Bacteria</taxon>
        <taxon>Bacillati</taxon>
        <taxon>Actinomycetota</taxon>
        <taxon>Actinomycetes</taxon>
        <taxon>Mycobacteriales</taxon>
        <taxon>Nocardiaceae</taxon>
        <taxon>Nocardia</taxon>
    </lineage>
</organism>